<evidence type="ECO:0000313" key="2">
    <source>
        <dbReference type="Proteomes" id="UP001140234"/>
    </source>
</evidence>
<organism evidence="1 2">
    <name type="scientific">Coemansia nantahalensis</name>
    <dbReference type="NCBI Taxonomy" id="2789366"/>
    <lineage>
        <taxon>Eukaryota</taxon>
        <taxon>Fungi</taxon>
        <taxon>Fungi incertae sedis</taxon>
        <taxon>Zoopagomycota</taxon>
        <taxon>Kickxellomycotina</taxon>
        <taxon>Kickxellomycetes</taxon>
        <taxon>Kickxellales</taxon>
        <taxon>Kickxellaceae</taxon>
        <taxon>Coemansia</taxon>
    </lineage>
</organism>
<sequence>MRVVSLSAALAGALAAVGATQPDMWAVYDAVLGAAKYVDLSHTIEPAMPVWRGFGNITFQPATNKLTGKPFTYAEDLFEATAYALTTDQLGTQLDSPAHFSPWRAASDEIPATYALSKLVVIDVSDKVATNASYGLSVADIREWERRHGRIPRRSVVFVRSDWSRAWPAVNTDVFPQVLLEAVKFLHLERGILFHGHEPLDADMTPAFDAESWVLRNGYAQAEGVANLHMVAPTGCLLSTGFPKFRGGLGNYVRFVAVCAQSWPHGVQPSAVAEAPMPAYARPLVWDAARGYRARE</sequence>
<dbReference type="EMBL" id="JANBUJ010000295">
    <property type="protein sequence ID" value="KAJ2772932.1"/>
    <property type="molecule type" value="Genomic_DNA"/>
</dbReference>
<reference evidence="1" key="1">
    <citation type="submission" date="2022-07" db="EMBL/GenBank/DDBJ databases">
        <title>Phylogenomic reconstructions and comparative analyses of Kickxellomycotina fungi.</title>
        <authorList>
            <person name="Reynolds N.K."/>
            <person name="Stajich J.E."/>
            <person name="Barry K."/>
            <person name="Grigoriev I.V."/>
            <person name="Crous P."/>
            <person name="Smith M.E."/>
        </authorList>
    </citation>
    <scope>NUCLEOTIDE SEQUENCE</scope>
    <source>
        <strain evidence="1">CBS 109366</strain>
    </source>
</reference>
<proteinExistence type="predicted"/>
<accession>A0ACC1K3L9</accession>
<comment type="caution">
    <text evidence="1">The sequence shown here is derived from an EMBL/GenBank/DDBJ whole genome shotgun (WGS) entry which is preliminary data.</text>
</comment>
<keyword evidence="2" id="KW-1185">Reference proteome</keyword>
<gene>
    <name evidence="1" type="ORF">IWQ57_001543</name>
</gene>
<name>A0ACC1K3L9_9FUNG</name>
<evidence type="ECO:0000313" key="1">
    <source>
        <dbReference type="EMBL" id="KAJ2772932.1"/>
    </source>
</evidence>
<dbReference type="Proteomes" id="UP001140234">
    <property type="component" value="Unassembled WGS sequence"/>
</dbReference>
<protein>
    <submittedName>
        <fullName evidence="1">Uncharacterized protein</fullName>
    </submittedName>
</protein>